<keyword evidence="2" id="KW-0472">Membrane</keyword>
<dbReference type="AlphaFoldDB" id="A0A6C0I7C2"/>
<feature type="region of interest" description="Disordered" evidence="1">
    <location>
        <begin position="261"/>
        <end position="286"/>
    </location>
</feature>
<sequence>MMYEDQSQALQQYTESTTGILGYLKNQLTSIGLWTNTPGASQKVVSSAGYSWAIGADNSVLYYCNEPCTGKWEISPQRFAEIGRTLIDIAADNQNLYVLYSEILNVPAPQTSTPTPPPVVPPPPPPPAPAAPTSKPVSGWMDFFPSSITDTQLKAQAPTNPAVFRLVMLFNYTTWAEVMYSVTTNFAFVQTLGGPLPAAPASIQNDVDGKALFATMDFFALKNLPVPNVNAAQRALIASNNNAPAAVQWLGVHANDAGVTDAFPVPTPPSPPPPPPVAPPPPETPTPMIQQTSYKVISMSGDGSKPSNAINTVVIPFKASSISVTNGYLWASGDSKMAYCAKPCSGGGWTVKDDPHKLMGAGATSVYAIDPNNASLVKTDETAQTGWAPVAGFAGVSPVTVGAEADSVGLYAADSKNMYRCDGTCSSEDQLQTVDTQGFIPIGAKGSISVNPTTKNVWMASSSSGTGGNLFQRLDAQNNLDPVLDYIDENQNNRDRIFNSLGGSSEIQTYKISSDIAKRESNEAVKKAVDMGGKLDDVDNKLGLLQRKVATAKNFGGNLTASVVPLQILLFALVLITMLYILTGAILSQTILMWTSVIILSVAFGLAIYFSTTT</sequence>
<protein>
    <submittedName>
        <fullName evidence="3">Uncharacterized protein</fullName>
    </submittedName>
</protein>
<proteinExistence type="predicted"/>
<organism evidence="3">
    <name type="scientific">viral metagenome</name>
    <dbReference type="NCBI Taxonomy" id="1070528"/>
    <lineage>
        <taxon>unclassified sequences</taxon>
        <taxon>metagenomes</taxon>
        <taxon>organismal metagenomes</taxon>
    </lineage>
</organism>
<evidence type="ECO:0000256" key="2">
    <source>
        <dbReference type="SAM" id="Phobius"/>
    </source>
</evidence>
<keyword evidence="2" id="KW-0812">Transmembrane</keyword>
<dbReference type="PRINTS" id="PR01217">
    <property type="entry name" value="PRICHEXTENSN"/>
</dbReference>
<feature type="transmembrane region" description="Helical" evidence="2">
    <location>
        <begin position="563"/>
        <end position="582"/>
    </location>
</feature>
<evidence type="ECO:0000313" key="3">
    <source>
        <dbReference type="EMBL" id="QHT88305.1"/>
    </source>
</evidence>
<evidence type="ECO:0000256" key="1">
    <source>
        <dbReference type="SAM" id="MobiDB-lite"/>
    </source>
</evidence>
<accession>A0A6C0I7C2</accession>
<feature type="compositionally biased region" description="Pro residues" evidence="1">
    <location>
        <begin position="114"/>
        <end position="130"/>
    </location>
</feature>
<feature type="region of interest" description="Disordered" evidence="1">
    <location>
        <begin position="110"/>
        <end position="134"/>
    </location>
</feature>
<name>A0A6C0I7C2_9ZZZZ</name>
<keyword evidence="2" id="KW-1133">Transmembrane helix</keyword>
<reference evidence="3" key="1">
    <citation type="journal article" date="2020" name="Nature">
        <title>Giant virus diversity and host interactions through global metagenomics.</title>
        <authorList>
            <person name="Schulz F."/>
            <person name="Roux S."/>
            <person name="Paez-Espino D."/>
            <person name="Jungbluth S."/>
            <person name="Walsh D.A."/>
            <person name="Denef V.J."/>
            <person name="McMahon K.D."/>
            <person name="Konstantinidis K.T."/>
            <person name="Eloe-Fadrosh E.A."/>
            <person name="Kyrpides N.C."/>
            <person name="Woyke T."/>
        </authorList>
    </citation>
    <scope>NUCLEOTIDE SEQUENCE</scope>
    <source>
        <strain evidence="3">GVMAG-M-3300023184-50</strain>
    </source>
</reference>
<feature type="compositionally biased region" description="Pro residues" evidence="1">
    <location>
        <begin position="265"/>
        <end position="285"/>
    </location>
</feature>
<dbReference type="EMBL" id="MN740114">
    <property type="protein sequence ID" value="QHT88305.1"/>
    <property type="molecule type" value="Genomic_DNA"/>
</dbReference>
<feature type="transmembrane region" description="Helical" evidence="2">
    <location>
        <begin position="591"/>
        <end position="610"/>
    </location>
</feature>